<dbReference type="GO" id="GO:0008270">
    <property type="term" value="F:zinc ion binding"/>
    <property type="evidence" value="ECO:0007669"/>
    <property type="project" value="UniProtKB-KW"/>
</dbReference>
<accession>A0A8S2IU31</accession>
<dbReference type="Gene3D" id="2.120.10.30">
    <property type="entry name" value="TolB, C-terminal domain"/>
    <property type="match status" value="1"/>
</dbReference>
<dbReference type="InterPro" id="IPR011042">
    <property type="entry name" value="6-blade_b-propeller_TolB-like"/>
</dbReference>
<dbReference type="EMBL" id="CAJOBA010006013">
    <property type="protein sequence ID" value="CAF3760838.1"/>
    <property type="molecule type" value="Genomic_DNA"/>
</dbReference>
<comment type="caution">
    <text evidence="5">The sequence shown here is derived from an EMBL/GenBank/DDBJ whole genome shotgun (WGS) entry which is preliminary data.</text>
</comment>
<dbReference type="Pfam" id="PF01436">
    <property type="entry name" value="NHL"/>
    <property type="match status" value="1"/>
</dbReference>
<dbReference type="CDD" id="cd05819">
    <property type="entry name" value="NHL"/>
    <property type="match status" value="1"/>
</dbReference>
<organism evidence="5 6">
    <name type="scientific">Didymodactylos carnosus</name>
    <dbReference type="NCBI Taxonomy" id="1234261"/>
    <lineage>
        <taxon>Eukaryota</taxon>
        <taxon>Metazoa</taxon>
        <taxon>Spiralia</taxon>
        <taxon>Gnathifera</taxon>
        <taxon>Rotifera</taxon>
        <taxon>Eurotatoria</taxon>
        <taxon>Bdelloidea</taxon>
        <taxon>Philodinida</taxon>
        <taxon>Philodinidae</taxon>
        <taxon>Didymodactylos</taxon>
    </lineage>
</organism>
<dbReference type="PANTHER" id="PTHR24104">
    <property type="entry name" value="E3 UBIQUITIN-PROTEIN LIGASE NHLRC1-RELATED"/>
    <property type="match status" value="1"/>
</dbReference>
<keyword evidence="1" id="KW-0677">Repeat</keyword>
<dbReference type="InterPro" id="IPR050952">
    <property type="entry name" value="TRIM-NHL_E3_ligases"/>
</dbReference>
<dbReference type="EMBL" id="CAJNOK010006008">
    <property type="protein sequence ID" value="CAF0990790.1"/>
    <property type="molecule type" value="Genomic_DNA"/>
</dbReference>
<evidence type="ECO:0000256" key="2">
    <source>
        <dbReference type="PROSITE-ProRule" id="PRU00504"/>
    </source>
</evidence>
<feature type="repeat" description="NHL" evidence="2">
    <location>
        <begin position="218"/>
        <end position="249"/>
    </location>
</feature>
<protein>
    <recommendedName>
        <fullName evidence="7">NHL repeat containing protein</fullName>
    </recommendedName>
</protein>
<dbReference type="Gene3D" id="2.40.10.500">
    <property type="match status" value="1"/>
</dbReference>
<keyword evidence="3" id="KW-1133">Transmembrane helix</keyword>
<dbReference type="PANTHER" id="PTHR24104:SF25">
    <property type="entry name" value="PROTEIN LIN-41"/>
    <property type="match status" value="1"/>
</dbReference>
<dbReference type="Proteomes" id="UP000682733">
    <property type="component" value="Unassembled WGS sequence"/>
</dbReference>
<proteinExistence type="predicted"/>
<dbReference type="SUPFAM" id="SSF101898">
    <property type="entry name" value="NHL repeat"/>
    <property type="match status" value="1"/>
</dbReference>
<evidence type="ECO:0000313" key="5">
    <source>
        <dbReference type="EMBL" id="CAF3760838.1"/>
    </source>
</evidence>
<evidence type="ECO:0000256" key="1">
    <source>
        <dbReference type="ARBA" id="ARBA00022737"/>
    </source>
</evidence>
<evidence type="ECO:0008006" key="7">
    <source>
        <dbReference type="Google" id="ProtNLM"/>
    </source>
</evidence>
<sequence>MRYAPNSTSGVRIGPNGTATLGYGADQLNSPFGFAFDSAECQYFSLIKGTTTLALYGSWNTNGVTYAGGHGVGSSANQFWNPYDMAFDSSNNMHIADYTNCRIQRWSLGASTGITIAGSGGCGSSSNQLLSPTGVAIDSYGNVYAADSGHRRIQRWSAGASVGVSFAININCFGIFISISGYVYISDTGLHAIVRYSSTGGNGISVAGSNGLGSAMNQFNSPYGLHVDANNYIYVADSANHRVQRWSAFGSTGVTLAGGNGIGSGLHQLNTPTSVTRDSHGTRLAGQNRRPGGLLLRLQNAKW</sequence>
<evidence type="ECO:0000313" key="4">
    <source>
        <dbReference type="EMBL" id="CAF0990790.1"/>
    </source>
</evidence>
<evidence type="ECO:0000313" key="6">
    <source>
        <dbReference type="Proteomes" id="UP000682733"/>
    </source>
</evidence>
<feature type="transmembrane region" description="Helical" evidence="3">
    <location>
        <begin position="160"/>
        <end position="185"/>
    </location>
</feature>
<evidence type="ECO:0000256" key="3">
    <source>
        <dbReference type="SAM" id="Phobius"/>
    </source>
</evidence>
<dbReference type="InterPro" id="IPR001258">
    <property type="entry name" value="NHL_repeat"/>
</dbReference>
<keyword evidence="3" id="KW-0812">Transmembrane</keyword>
<dbReference type="AlphaFoldDB" id="A0A8S2IU31"/>
<dbReference type="PROSITE" id="PS51125">
    <property type="entry name" value="NHL"/>
    <property type="match status" value="1"/>
</dbReference>
<keyword evidence="3" id="KW-0472">Membrane</keyword>
<dbReference type="Proteomes" id="UP000677228">
    <property type="component" value="Unassembled WGS sequence"/>
</dbReference>
<name>A0A8S2IU31_9BILA</name>
<reference evidence="5" key="1">
    <citation type="submission" date="2021-02" db="EMBL/GenBank/DDBJ databases">
        <authorList>
            <person name="Nowell W R."/>
        </authorList>
    </citation>
    <scope>NUCLEOTIDE SEQUENCE</scope>
</reference>
<gene>
    <name evidence="4" type="ORF">OVA965_LOCUS14063</name>
    <name evidence="5" type="ORF">TMI583_LOCUS14063</name>
</gene>